<dbReference type="PANTHER" id="PTHR36849">
    <property type="entry name" value="CYTOPLASMIC PROTEIN-RELATED"/>
    <property type="match status" value="1"/>
</dbReference>
<reference evidence="1 2" key="1">
    <citation type="submission" date="2024-10" db="EMBL/GenBank/DDBJ databases">
        <title>The Natural Products Discovery Center: Release of the First 8490 Sequenced Strains for Exploring Actinobacteria Biosynthetic Diversity.</title>
        <authorList>
            <person name="Kalkreuter E."/>
            <person name="Kautsar S.A."/>
            <person name="Yang D."/>
            <person name="Bader C.D."/>
            <person name="Teijaro C.N."/>
            <person name="Fluegel L."/>
            <person name="Davis C.M."/>
            <person name="Simpson J.R."/>
            <person name="Lauterbach L."/>
            <person name="Steele A.D."/>
            <person name="Gui C."/>
            <person name="Meng S."/>
            <person name="Li G."/>
            <person name="Viehrig K."/>
            <person name="Ye F."/>
            <person name="Su P."/>
            <person name="Kiefer A.F."/>
            <person name="Nichols A."/>
            <person name="Cepeda A.J."/>
            <person name="Yan W."/>
            <person name="Fan B."/>
            <person name="Jiang Y."/>
            <person name="Adhikari A."/>
            <person name="Zheng C.-J."/>
            <person name="Schuster L."/>
            <person name="Cowan T.M."/>
            <person name="Smanski M.J."/>
            <person name="Chevrette M.G."/>
            <person name="De Carvalho L.P.S."/>
            <person name="Shen B."/>
        </authorList>
    </citation>
    <scope>NUCLEOTIDE SEQUENCE [LARGE SCALE GENOMIC DNA]</scope>
    <source>
        <strain evidence="1 2">NPDC002593</strain>
    </source>
</reference>
<proteinExistence type="predicted"/>
<comment type="caution">
    <text evidence="1">The sequence shown here is derived from an EMBL/GenBank/DDBJ whole genome shotgun (WGS) entry which is preliminary data.</text>
</comment>
<gene>
    <name evidence="1" type="ORF">ACFYXQ_01135</name>
</gene>
<sequence length="126" mass="14466">MAQQPSVSFAVKRVYDAPDPDDGRRVLVDRLWPRGISKQQAHIDEWLKAITPSNDLRRWFHADPQHRGSEFASRYRTELEDEEHRQGLEHLRELRASGPVTLVTAVKDVAHSHIPVLLAQFGDELP</sequence>
<dbReference type="EMBL" id="JBIAQY010000001">
    <property type="protein sequence ID" value="MFF3566366.1"/>
    <property type="molecule type" value="Genomic_DNA"/>
</dbReference>
<dbReference type="RefSeq" id="WP_387402392.1">
    <property type="nucleotide sequence ID" value="NZ_JBIAQY010000001.1"/>
</dbReference>
<dbReference type="PANTHER" id="PTHR36849:SF1">
    <property type="entry name" value="CYTOPLASMIC PROTEIN"/>
    <property type="match status" value="1"/>
</dbReference>
<dbReference type="Proteomes" id="UP001601992">
    <property type="component" value="Unassembled WGS sequence"/>
</dbReference>
<name>A0ABW6RQU8_9NOCA</name>
<evidence type="ECO:0000313" key="2">
    <source>
        <dbReference type="Proteomes" id="UP001601992"/>
    </source>
</evidence>
<dbReference type="Pfam" id="PF22752">
    <property type="entry name" value="DUF488-N3i"/>
    <property type="match status" value="1"/>
</dbReference>
<dbReference type="InterPro" id="IPR052552">
    <property type="entry name" value="YeaO-like"/>
</dbReference>
<evidence type="ECO:0000313" key="1">
    <source>
        <dbReference type="EMBL" id="MFF3566366.1"/>
    </source>
</evidence>
<organism evidence="1 2">
    <name type="scientific">Nocardia jiangxiensis</name>
    <dbReference type="NCBI Taxonomy" id="282685"/>
    <lineage>
        <taxon>Bacteria</taxon>
        <taxon>Bacillati</taxon>
        <taxon>Actinomycetota</taxon>
        <taxon>Actinomycetes</taxon>
        <taxon>Mycobacteriales</taxon>
        <taxon>Nocardiaceae</taxon>
        <taxon>Nocardia</taxon>
    </lineage>
</organism>
<accession>A0ABW6RQU8</accession>
<keyword evidence="2" id="KW-1185">Reference proteome</keyword>
<protein>
    <submittedName>
        <fullName evidence="1">DUF488 domain-containing protein</fullName>
    </submittedName>
</protein>